<organism evidence="1 2">
    <name type="scientific">Haladaptatus pallidirubidus</name>
    <dbReference type="NCBI Taxonomy" id="1008152"/>
    <lineage>
        <taxon>Archaea</taxon>
        <taxon>Methanobacteriati</taxon>
        <taxon>Methanobacteriota</taxon>
        <taxon>Stenosarchaea group</taxon>
        <taxon>Halobacteria</taxon>
        <taxon>Halobacteriales</taxon>
        <taxon>Haladaptataceae</taxon>
        <taxon>Haladaptatus</taxon>
    </lineage>
</organism>
<dbReference type="InterPro" id="IPR002347">
    <property type="entry name" value="SDR_fam"/>
</dbReference>
<gene>
    <name evidence="1" type="ORF">GCM10025751_52820</name>
</gene>
<evidence type="ECO:0000313" key="1">
    <source>
        <dbReference type="EMBL" id="GAA5063919.1"/>
    </source>
</evidence>
<comment type="caution">
    <text evidence="1">The sequence shown here is derived from an EMBL/GenBank/DDBJ whole genome shotgun (WGS) entry which is preliminary data.</text>
</comment>
<keyword evidence="2" id="KW-1185">Reference proteome</keyword>
<dbReference type="PANTHER" id="PTHR42820">
    <property type="entry name" value="SHORT-CHAIN DEHYDROGENASE REDUCTASE"/>
    <property type="match status" value="1"/>
</dbReference>
<evidence type="ECO:0000313" key="2">
    <source>
        <dbReference type="Proteomes" id="UP001501729"/>
    </source>
</evidence>
<dbReference type="PANTHER" id="PTHR42820:SF1">
    <property type="entry name" value="SHORT-CHAIN DEHYDROGENASE_REDUCTASE FAMILY PROTEIN"/>
    <property type="match status" value="1"/>
</dbReference>
<dbReference type="GeneID" id="68617482"/>
<dbReference type="Gene3D" id="3.40.50.720">
    <property type="entry name" value="NAD(P)-binding Rossmann-like Domain"/>
    <property type="match status" value="1"/>
</dbReference>
<proteinExistence type="predicted"/>
<sequence length="95" mass="10209">MEGEVAVITGSTHGIGLGIAQKFATEGASIVVNDQGEYDGEKVVNELDSDALYVEADVRDPAQIKELVATAVDDFGHIDVLVKLLIHRPRSQYTV</sequence>
<dbReference type="Pfam" id="PF00106">
    <property type="entry name" value="adh_short"/>
    <property type="match status" value="1"/>
</dbReference>
<dbReference type="SUPFAM" id="SSF51735">
    <property type="entry name" value="NAD(P)-binding Rossmann-fold domains"/>
    <property type="match status" value="1"/>
</dbReference>
<dbReference type="InterPro" id="IPR036291">
    <property type="entry name" value="NAD(P)-bd_dom_sf"/>
</dbReference>
<reference evidence="1 2" key="1">
    <citation type="journal article" date="2019" name="Int. J. Syst. Evol. Microbiol.">
        <title>The Global Catalogue of Microorganisms (GCM) 10K type strain sequencing project: providing services to taxonomists for standard genome sequencing and annotation.</title>
        <authorList>
            <consortium name="The Broad Institute Genomics Platform"/>
            <consortium name="The Broad Institute Genome Sequencing Center for Infectious Disease"/>
            <person name="Wu L."/>
            <person name="Ma J."/>
        </authorList>
    </citation>
    <scope>NUCLEOTIDE SEQUENCE [LARGE SCALE GENOMIC DNA]</scope>
    <source>
        <strain evidence="1 2">JCM 17504</strain>
    </source>
</reference>
<evidence type="ECO:0008006" key="3">
    <source>
        <dbReference type="Google" id="ProtNLM"/>
    </source>
</evidence>
<dbReference type="Proteomes" id="UP001501729">
    <property type="component" value="Unassembled WGS sequence"/>
</dbReference>
<protein>
    <recommendedName>
        <fullName evidence="3">Short chain dehydrogenase</fullName>
    </recommendedName>
</protein>
<dbReference type="EMBL" id="BAABKX010000030">
    <property type="protein sequence ID" value="GAA5063919.1"/>
    <property type="molecule type" value="Genomic_DNA"/>
</dbReference>
<accession>A0AAV3UQK1</accession>
<dbReference type="RefSeq" id="WP_303657545.1">
    <property type="nucleotide sequence ID" value="NZ_BAABKX010000030.1"/>
</dbReference>
<dbReference type="AlphaFoldDB" id="A0AAV3UQK1"/>
<name>A0AAV3UQK1_9EURY</name>